<protein>
    <submittedName>
        <fullName evidence="2">ISPpu11, transposase</fullName>
    </submittedName>
</protein>
<accession>A0A379KHM7</accession>
<dbReference type="Proteomes" id="UP000254602">
    <property type="component" value="Unassembled WGS sequence"/>
</dbReference>
<organism evidence="2 3">
    <name type="scientific">Pseudomonas putida</name>
    <name type="common">Arthrobacter siderocapsulatus</name>
    <dbReference type="NCBI Taxonomy" id="303"/>
    <lineage>
        <taxon>Bacteria</taxon>
        <taxon>Pseudomonadati</taxon>
        <taxon>Pseudomonadota</taxon>
        <taxon>Gammaproteobacteria</taxon>
        <taxon>Pseudomonadales</taxon>
        <taxon>Pseudomonadaceae</taxon>
        <taxon>Pseudomonas</taxon>
    </lineage>
</organism>
<keyword evidence="1" id="KW-0472">Membrane</keyword>
<evidence type="ECO:0000313" key="3">
    <source>
        <dbReference type="Proteomes" id="UP000254602"/>
    </source>
</evidence>
<dbReference type="EMBL" id="UGUY01000001">
    <property type="protein sequence ID" value="SUD67495.1"/>
    <property type="molecule type" value="Genomic_DNA"/>
</dbReference>
<keyword evidence="1" id="KW-0812">Transmembrane</keyword>
<dbReference type="AlphaFoldDB" id="A0A379KHM7"/>
<proteinExistence type="predicted"/>
<feature type="transmembrane region" description="Helical" evidence="1">
    <location>
        <begin position="57"/>
        <end position="84"/>
    </location>
</feature>
<sequence length="99" mass="10884">MKKHSSKHDSLSSTDVELCTTICVDLTKQVFQLAGEDAAGRVIYEDRIKSRQAFHDFLLKLPVTVTVLMISQTIAASCAGYPALGARRRQSDWLIGICG</sequence>
<gene>
    <name evidence="2" type="ORF">NCTC7914_01584</name>
</gene>
<evidence type="ECO:0000313" key="2">
    <source>
        <dbReference type="EMBL" id="SUD67495.1"/>
    </source>
</evidence>
<name>A0A379KHM7_PSEPU</name>
<keyword evidence="1" id="KW-1133">Transmembrane helix</keyword>
<reference evidence="2 3" key="1">
    <citation type="submission" date="2018-06" db="EMBL/GenBank/DDBJ databases">
        <authorList>
            <consortium name="Pathogen Informatics"/>
            <person name="Doyle S."/>
        </authorList>
    </citation>
    <scope>NUCLEOTIDE SEQUENCE [LARGE SCALE GENOMIC DNA]</scope>
    <source>
        <strain evidence="2 3">NCTC7914</strain>
    </source>
</reference>
<evidence type="ECO:0000256" key="1">
    <source>
        <dbReference type="SAM" id="Phobius"/>
    </source>
</evidence>